<feature type="region of interest" description="Disordered" evidence="1">
    <location>
        <begin position="1"/>
        <end position="20"/>
    </location>
</feature>
<evidence type="ECO:0000313" key="4">
    <source>
        <dbReference type="RefSeq" id="XP_032344097.1"/>
    </source>
</evidence>
<name>A0A8B8TPB0_CAMFR</name>
<evidence type="ECO:0000313" key="3">
    <source>
        <dbReference type="Proteomes" id="UP000694856"/>
    </source>
</evidence>
<dbReference type="KEGG" id="cfr:116666106"/>
<keyword evidence="2" id="KW-1133">Transmembrane helix</keyword>
<feature type="transmembrane region" description="Helical" evidence="2">
    <location>
        <begin position="35"/>
        <end position="55"/>
    </location>
</feature>
<dbReference type="GeneID" id="116666106"/>
<dbReference type="Proteomes" id="UP000694856">
    <property type="component" value="Chromosome 9"/>
</dbReference>
<keyword evidence="2" id="KW-0472">Membrane</keyword>
<protein>
    <submittedName>
        <fullName evidence="4">Serine/arginine repetitive matrix protein 1-like</fullName>
    </submittedName>
</protein>
<feature type="compositionally biased region" description="Pro residues" evidence="1">
    <location>
        <begin position="186"/>
        <end position="197"/>
    </location>
</feature>
<evidence type="ECO:0000256" key="2">
    <source>
        <dbReference type="SAM" id="Phobius"/>
    </source>
</evidence>
<gene>
    <name evidence="4" type="primary">LOC116666106</name>
</gene>
<dbReference type="RefSeq" id="XP_032344097.1">
    <property type="nucleotide sequence ID" value="XM_032488206.1"/>
</dbReference>
<evidence type="ECO:0000256" key="1">
    <source>
        <dbReference type="SAM" id="MobiDB-lite"/>
    </source>
</evidence>
<keyword evidence="3" id="KW-1185">Reference proteome</keyword>
<organism evidence="3 4">
    <name type="scientific">Camelus ferus</name>
    <name type="common">Wild bactrian camel</name>
    <name type="synonym">Camelus bactrianus ferus</name>
    <dbReference type="NCBI Taxonomy" id="419612"/>
    <lineage>
        <taxon>Eukaryota</taxon>
        <taxon>Metazoa</taxon>
        <taxon>Chordata</taxon>
        <taxon>Craniata</taxon>
        <taxon>Vertebrata</taxon>
        <taxon>Euteleostomi</taxon>
        <taxon>Mammalia</taxon>
        <taxon>Eutheria</taxon>
        <taxon>Laurasiatheria</taxon>
        <taxon>Artiodactyla</taxon>
        <taxon>Tylopoda</taxon>
        <taxon>Camelidae</taxon>
        <taxon>Camelus</taxon>
    </lineage>
</organism>
<accession>A0A8B8TPB0</accession>
<feature type="region of interest" description="Disordered" evidence="1">
    <location>
        <begin position="55"/>
        <end position="86"/>
    </location>
</feature>
<feature type="region of interest" description="Disordered" evidence="1">
    <location>
        <begin position="123"/>
        <end position="208"/>
    </location>
</feature>
<proteinExistence type="predicted"/>
<keyword evidence="2" id="KW-0812">Transmembrane</keyword>
<sequence length="273" mass="29172">MDRDEQETVSQRQLEKAKGAQLQPLATNTPALRKVFAFIIVIICPGPLLAPSRLLRSRRTRSDPSRRTRGPGNTGPARRQRSLWPPPLPAAARAARTLDGNARVAAAGDLSPRRSRPTLTAALHPASWTRTPARHSRPPPPPPPPRAGARRPHPPRPADARPSLRRRPCSCSHDRAGRRRRSAPGLAPPARPRPAPFAPAHWPARSGGGALRGRQVGAAAGWAPGAGCQLCLSPQTVPASRPCWPPRAACGRPGGGTVLSHLLTRPGKQEFTG</sequence>
<dbReference type="AlphaFoldDB" id="A0A8B8TPB0"/>
<reference evidence="4" key="1">
    <citation type="submission" date="2025-08" db="UniProtKB">
        <authorList>
            <consortium name="RefSeq"/>
        </authorList>
    </citation>
    <scope>IDENTIFICATION</scope>
    <source>
        <tissue evidence="4">Ear skin</tissue>
    </source>
</reference>